<dbReference type="CDD" id="cd09274">
    <property type="entry name" value="RNase_HI_RT_Ty3"/>
    <property type="match status" value="1"/>
</dbReference>
<evidence type="ECO:0000256" key="5">
    <source>
        <dbReference type="ARBA" id="ARBA00022723"/>
    </source>
</evidence>
<dbReference type="FunFam" id="3.30.70.270:FF:000020">
    <property type="entry name" value="Transposon Tf2-6 polyprotein-like Protein"/>
    <property type="match status" value="1"/>
</dbReference>
<dbReference type="FunFam" id="1.10.340.70:FF:000001">
    <property type="entry name" value="Retrovirus-related Pol polyprotein from transposon gypsy-like Protein"/>
    <property type="match status" value="1"/>
</dbReference>
<evidence type="ECO:0000256" key="10">
    <source>
        <dbReference type="ARBA" id="ARBA00022908"/>
    </source>
</evidence>
<evidence type="ECO:0000256" key="7">
    <source>
        <dbReference type="ARBA" id="ARBA00022759"/>
    </source>
</evidence>
<keyword evidence="3" id="KW-0548">Nucleotidyltransferase</keyword>
<evidence type="ECO:0000256" key="14">
    <source>
        <dbReference type="ARBA" id="ARBA00023172"/>
    </source>
</evidence>
<dbReference type="InterPro" id="IPR001584">
    <property type="entry name" value="Integrase_cat-core"/>
</dbReference>
<dbReference type="Proteomes" id="UP000288805">
    <property type="component" value="Unassembled WGS sequence"/>
</dbReference>
<dbReference type="PROSITE" id="PS50994">
    <property type="entry name" value="INTEGRASE"/>
    <property type="match status" value="1"/>
</dbReference>
<evidence type="ECO:0000256" key="8">
    <source>
        <dbReference type="ARBA" id="ARBA00022801"/>
    </source>
</evidence>
<keyword evidence="1" id="KW-0645">Protease</keyword>
<dbReference type="InterPro" id="IPR000477">
    <property type="entry name" value="RT_dom"/>
</dbReference>
<organism evidence="20 21">
    <name type="scientific">Vitis vinifera</name>
    <name type="common">Grape</name>
    <dbReference type="NCBI Taxonomy" id="29760"/>
    <lineage>
        <taxon>Eukaryota</taxon>
        <taxon>Viridiplantae</taxon>
        <taxon>Streptophyta</taxon>
        <taxon>Embryophyta</taxon>
        <taxon>Tracheophyta</taxon>
        <taxon>Spermatophyta</taxon>
        <taxon>Magnoliopsida</taxon>
        <taxon>eudicotyledons</taxon>
        <taxon>Gunneridae</taxon>
        <taxon>Pentapetalae</taxon>
        <taxon>rosids</taxon>
        <taxon>Vitales</taxon>
        <taxon>Vitaceae</taxon>
        <taxon>Viteae</taxon>
        <taxon>Vitis</taxon>
    </lineage>
</organism>
<dbReference type="GO" id="GO:0003964">
    <property type="term" value="F:RNA-directed DNA polymerase activity"/>
    <property type="evidence" value="ECO:0007669"/>
    <property type="project" value="UniProtKB-KW"/>
</dbReference>
<keyword evidence="4" id="KW-0540">Nuclease</keyword>
<dbReference type="InterPro" id="IPR056924">
    <property type="entry name" value="SH3_Tf2-1"/>
</dbReference>
<dbReference type="GO" id="GO:0015074">
    <property type="term" value="P:DNA integration"/>
    <property type="evidence" value="ECO:0007669"/>
    <property type="project" value="UniProtKB-KW"/>
</dbReference>
<dbReference type="GO" id="GO:0003677">
    <property type="term" value="F:DNA binding"/>
    <property type="evidence" value="ECO:0007669"/>
    <property type="project" value="UniProtKB-KW"/>
</dbReference>
<sequence length="1312" mass="148959">MAGGSAMEALRERMTQIEEALGEWPSEDGTVASWAEHTMGEVQVQRSLLESHDNFFEEKLAEFKTEMQSRIDDFKETLQSYGEDITVLKKAVLQGFASGPEAPSKVRVPEPKGFNGNRNAKELENFLWDIAQFFKAAHVPDGEKVSITSIVGRPQITTWETLKKELKDQFLPTNTAWVAREALKRLRHTGSVREYIKEFSSLMLDIKNMSEEDKLFNFMSELQGWAQTELRRQGVRDLPAAMAAADCLVDYKMGGTISTTQRPKSEGGKKAKIEGKTKKYGWKKQNKKPAVGRKPVEKTTKVVQQTTRMTGCFICNGPHRAKDCPKREKLSALVTVDDKGDSDPETPPRVNPLQLLNVIHGETPVQKSLMHIHATVNGVQVKALVDSCATHNFVATKEAARLGLKLEEDTSRIKAVNSKAQKIQGVAKNVLMQIGDWKGMCSLLCVPLDDFDLILGVDFLLRAKVALIPHLGGLMVLEEKQPCFVQALRAKDGGKGQPEMLSAIQLKKGLKRGQETYVAALIEINEGQSMEVPDSVVSILKEFKDVMPAKLPKELPPRRPIDHKIELMPGTKAPAQAPYRMPLAELLELRKQLKELLDAGLIQPSRAPYGAPMLFQKKHDGSLRMCVDYRALNKVTIKNKYPIPLAAELFDRLSKASYFTKLDLRSGYWQVWIAAGDKGKTTCVTRYGSYEFLVMLFGLTNAPATFCNLMNDVLFDYLDAFVVVYLNDIVVYSKTLTEHEKHLRLVFQRLRENRLYVKPEKCEFAQEEITFLGHKISAGLIRMDKGKVQAIMEWSVPTKVTELRSFLGLANYYRRFIKGYSKMVSPLTDLLKKDNQWDWSMQCQMAFESLKEAISTEHVLRLPDLDLPFEVQTDASDRALGGVLVQEGHPVAFESRKLNNAEQRYSTHKKEMTAVKKLSPRQARWQEFLADFRFEWLHRPGRHNTIADALSRREVIAYITALSEVISDFNEKIKQAAKQDAAYGRLKQQVKEGVIRRYWLEGDLLVAKGGRWYVPTGGLRNELLRETHDAKWAGHPGEERTLALLARSYYWPKMGEDVQAYVKSCLVCQMDKTERKKAVGLLQPLPIPEKPWESVSMDFITRFPKHFGLSRDIVSDRDARFTGKFWVELFKLLGSELKFSTANHPQTDGQTERINALLEEYLRHYVTATQKNWVDLMDTAQLCYNLQRSSATGMSPFELAIGVQARMPLEVAKQKAGGNSPAAYKMAQSRQEMLDEARDSLEKAARRMKKYADQDRRPLEFQVGDRVLLKLTPQIWKKISNKTRQRGLIPKYDGPFEVIKRVGQVAYVDLHF</sequence>
<dbReference type="InterPro" id="IPR043128">
    <property type="entry name" value="Rev_trsase/Diguanyl_cyclase"/>
</dbReference>
<feature type="compositionally biased region" description="Basic residues" evidence="17">
    <location>
        <begin position="281"/>
        <end position="291"/>
    </location>
</feature>
<evidence type="ECO:0000256" key="2">
    <source>
        <dbReference type="ARBA" id="ARBA00022679"/>
    </source>
</evidence>
<evidence type="ECO:0000256" key="9">
    <source>
        <dbReference type="ARBA" id="ARBA00022842"/>
    </source>
</evidence>
<dbReference type="PANTHER" id="PTHR37984">
    <property type="entry name" value="PROTEIN CBG26694"/>
    <property type="match status" value="1"/>
</dbReference>
<keyword evidence="14" id="KW-0233">DNA recombination</keyword>
<dbReference type="CDD" id="cd00303">
    <property type="entry name" value="retropepsin_like"/>
    <property type="match status" value="1"/>
</dbReference>
<keyword evidence="2" id="KW-0808">Transferase</keyword>
<dbReference type="Gene3D" id="1.10.340.70">
    <property type="match status" value="1"/>
</dbReference>
<keyword evidence="7" id="KW-0255">Endonuclease</keyword>
<dbReference type="SUPFAM" id="SSF53098">
    <property type="entry name" value="Ribonuclease H-like"/>
    <property type="match status" value="1"/>
</dbReference>
<dbReference type="Gene3D" id="3.30.420.10">
    <property type="entry name" value="Ribonuclease H-like superfamily/Ribonuclease H"/>
    <property type="match status" value="1"/>
</dbReference>
<dbReference type="Pfam" id="PF13975">
    <property type="entry name" value="gag-asp_proteas"/>
    <property type="match status" value="1"/>
</dbReference>
<dbReference type="PROSITE" id="PS50878">
    <property type="entry name" value="RT_POL"/>
    <property type="match status" value="1"/>
</dbReference>
<name>A0A438CUT7_VITVI</name>
<accession>A0A438CUT7</accession>
<evidence type="ECO:0000256" key="16">
    <source>
        <dbReference type="SAM" id="Coils"/>
    </source>
</evidence>
<keyword evidence="11" id="KW-0695">RNA-directed DNA polymerase</keyword>
<dbReference type="GO" id="GO:0004519">
    <property type="term" value="F:endonuclease activity"/>
    <property type="evidence" value="ECO:0007669"/>
    <property type="project" value="UniProtKB-KW"/>
</dbReference>
<dbReference type="GO" id="GO:0004190">
    <property type="term" value="F:aspartic-type endopeptidase activity"/>
    <property type="evidence" value="ECO:0007669"/>
    <property type="project" value="UniProtKB-KW"/>
</dbReference>
<dbReference type="Gene3D" id="2.40.70.10">
    <property type="entry name" value="Acid Proteases"/>
    <property type="match status" value="1"/>
</dbReference>
<keyword evidence="10" id="KW-0229">DNA integration</keyword>
<evidence type="ECO:0000313" key="20">
    <source>
        <dbReference type="EMBL" id="RVW26964.1"/>
    </source>
</evidence>
<dbReference type="InterPro" id="IPR036397">
    <property type="entry name" value="RNaseH_sf"/>
</dbReference>
<keyword evidence="13" id="KW-0238">DNA-binding</keyword>
<proteinExistence type="predicted"/>
<dbReference type="Gene3D" id="3.30.70.270">
    <property type="match status" value="2"/>
</dbReference>
<feature type="coiled-coil region" evidence="16">
    <location>
        <begin position="891"/>
        <end position="918"/>
    </location>
</feature>
<keyword evidence="8" id="KW-0378">Hydrolase</keyword>
<dbReference type="SUPFAM" id="SSF50630">
    <property type="entry name" value="Acid proteases"/>
    <property type="match status" value="1"/>
</dbReference>
<dbReference type="SUPFAM" id="SSF56672">
    <property type="entry name" value="DNA/RNA polymerases"/>
    <property type="match status" value="1"/>
</dbReference>
<evidence type="ECO:0000256" key="6">
    <source>
        <dbReference type="ARBA" id="ARBA00022750"/>
    </source>
</evidence>
<keyword evidence="6" id="KW-0064">Aspartyl protease</keyword>
<dbReference type="PANTHER" id="PTHR37984:SF5">
    <property type="entry name" value="PROTEIN NYNRIN-LIKE"/>
    <property type="match status" value="1"/>
</dbReference>
<dbReference type="Pfam" id="PF17919">
    <property type="entry name" value="RT_RNaseH_2"/>
    <property type="match status" value="1"/>
</dbReference>
<dbReference type="Gene3D" id="3.10.10.10">
    <property type="entry name" value="HIV Type 1 Reverse Transcriptase, subunit A, domain 1"/>
    <property type="match status" value="1"/>
</dbReference>
<gene>
    <name evidence="20" type="primary">Tf2-2_60</name>
    <name evidence="20" type="ORF">CK203_098789</name>
</gene>
<dbReference type="GO" id="GO:0003887">
    <property type="term" value="F:DNA-directed DNA polymerase activity"/>
    <property type="evidence" value="ECO:0007669"/>
    <property type="project" value="UniProtKB-KW"/>
</dbReference>
<evidence type="ECO:0000256" key="11">
    <source>
        <dbReference type="ARBA" id="ARBA00022918"/>
    </source>
</evidence>
<evidence type="ECO:0000313" key="21">
    <source>
        <dbReference type="Proteomes" id="UP000288805"/>
    </source>
</evidence>
<evidence type="ECO:0000256" key="17">
    <source>
        <dbReference type="SAM" id="MobiDB-lite"/>
    </source>
</evidence>
<dbReference type="EMBL" id="QGNW01001973">
    <property type="protein sequence ID" value="RVW26964.1"/>
    <property type="molecule type" value="Genomic_DNA"/>
</dbReference>
<dbReference type="InterPro" id="IPR041588">
    <property type="entry name" value="Integrase_H2C2"/>
</dbReference>
<dbReference type="InterPro" id="IPR005162">
    <property type="entry name" value="Retrotrans_gag_dom"/>
</dbReference>
<dbReference type="GO" id="GO:0006508">
    <property type="term" value="P:proteolysis"/>
    <property type="evidence" value="ECO:0007669"/>
    <property type="project" value="UniProtKB-KW"/>
</dbReference>
<dbReference type="Pfam" id="PF24626">
    <property type="entry name" value="SH3_Tf2-1"/>
    <property type="match status" value="1"/>
</dbReference>
<feature type="domain" description="Reverse transcriptase" evidence="18">
    <location>
        <begin position="595"/>
        <end position="776"/>
    </location>
</feature>
<evidence type="ECO:0000256" key="13">
    <source>
        <dbReference type="ARBA" id="ARBA00023125"/>
    </source>
</evidence>
<comment type="caution">
    <text evidence="20">The sequence shown here is derived from an EMBL/GenBank/DDBJ whole genome shotgun (WGS) entry which is preliminary data.</text>
</comment>
<protein>
    <submittedName>
        <fullName evidence="20">Transposon Tf2-2 polyprotein</fullName>
    </submittedName>
</protein>
<evidence type="ECO:0000256" key="1">
    <source>
        <dbReference type="ARBA" id="ARBA00022670"/>
    </source>
</evidence>
<keyword evidence="5" id="KW-0479">Metal-binding</keyword>
<dbReference type="Pfam" id="PF00078">
    <property type="entry name" value="RVT_1"/>
    <property type="match status" value="1"/>
</dbReference>
<dbReference type="CDD" id="cd01647">
    <property type="entry name" value="RT_LTR"/>
    <property type="match status" value="1"/>
</dbReference>
<feature type="coiled-coil region" evidence="16">
    <location>
        <begin position="1227"/>
        <end position="1254"/>
    </location>
</feature>
<evidence type="ECO:0000256" key="15">
    <source>
        <dbReference type="ARBA" id="ARBA00023268"/>
    </source>
</evidence>
<evidence type="ECO:0000259" key="18">
    <source>
        <dbReference type="PROSITE" id="PS50878"/>
    </source>
</evidence>
<dbReference type="GO" id="GO:0046872">
    <property type="term" value="F:metal ion binding"/>
    <property type="evidence" value="ECO:0007669"/>
    <property type="project" value="UniProtKB-KW"/>
</dbReference>
<dbReference type="InterPro" id="IPR012337">
    <property type="entry name" value="RNaseH-like_sf"/>
</dbReference>
<evidence type="ECO:0000256" key="12">
    <source>
        <dbReference type="ARBA" id="ARBA00022932"/>
    </source>
</evidence>
<reference evidence="20 21" key="1">
    <citation type="journal article" date="2018" name="PLoS Genet.">
        <title>Population sequencing reveals clonal diversity and ancestral inbreeding in the grapevine cultivar Chardonnay.</title>
        <authorList>
            <person name="Roach M.J."/>
            <person name="Johnson D.L."/>
            <person name="Bohlmann J."/>
            <person name="van Vuuren H.J."/>
            <person name="Jones S.J."/>
            <person name="Pretorius I.S."/>
            <person name="Schmidt S.A."/>
            <person name="Borneman A.R."/>
        </authorList>
    </citation>
    <scope>NUCLEOTIDE SEQUENCE [LARGE SCALE GENOMIC DNA]</scope>
    <source>
        <strain evidence="21">cv. Chardonnay</strain>
        <tissue evidence="20">Leaf</tissue>
    </source>
</reference>
<keyword evidence="9" id="KW-0460">Magnesium</keyword>
<keyword evidence="16" id="KW-0175">Coiled coil</keyword>
<evidence type="ECO:0000256" key="3">
    <source>
        <dbReference type="ARBA" id="ARBA00022695"/>
    </source>
</evidence>
<dbReference type="InterPro" id="IPR041577">
    <property type="entry name" value="RT_RNaseH_2"/>
</dbReference>
<evidence type="ECO:0000259" key="19">
    <source>
        <dbReference type="PROSITE" id="PS50994"/>
    </source>
</evidence>
<dbReference type="InterPro" id="IPR050951">
    <property type="entry name" value="Retrovirus_Pol_polyprotein"/>
</dbReference>
<evidence type="ECO:0000256" key="4">
    <source>
        <dbReference type="ARBA" id="ARBA00022722"/>
    </source>
</evidence>
<dbReference type="InterPro" id="IPR021109">
    <property type="entry name" value="Peptidase_aspartic_dom_sf"/>
</dbReference>
<feature type="domain" description="Integrase catalytic" evidence="19">
    <location>
        <begin position="1085"/>
        <end position="1204"/>
    </location>
</feature>
<keyword evidence="15" id="KW-0511">Multifunctional enzyme</keyword>
<dbReference type="InterPro" id="IPR043502">
    <property type="entry name" value="DNA/RNA_pol_sf"/>
</dbReference>
<dbReference type="Pfam" id="PF17921">
    <property type="entry name" value="Integrase_H2C2"/>
    <property type="match status" value="1"/>
</dbReference>
<feature type="region of interest" description="Disordered" evidence="17">
    <location>
        <begin position="281"/>
        <end position="302"/>
    </location>
</feature>
<keyword evidence="12" id="KW-0239">DNA-directed DNA polymerase</keyword>
<dbReference type="GO" id="GO:0006310">
    <property type="term" value="P:DNA recombination"/>
    <property type="evidence" value="ECO:0007669"/>
    <property type="project" value="UniProtKB-KW"/>
</dbReference>
<dbReference type="Pfam" id="PF03732">
    <property type="entry name" value="Retrotrans_gag"/>
    <property type="match status" value="1"/>
</dbReference>